<comment type="caution">
    <text evidence="3">The sequence shown here is derived from an EMBL/GenBank/DDBJ whole genome shotgun (WGS) entry which is preliminary data.</text>
</comment>
<dbReference type="EMBL" id="JAGIYZ010000018">
    <property type="protein sequence ID" value="MBP0465684.1"/>
    <property type="molecule type" value="Genomic_DNA"/>
</dbReference>
<dbReference type="Pfam" id="PF07331">
    <property type="entry name" value="TctB"/>
    <property type="match status" value="1"/>
</dbReference>
<keyword evidence="1" id="KW-0472">Membrane</keyword>
<evidence type="ECO:0000313" key="4">
    <source>
        <dbReference type="Proteomes" id="UP000680815"/>
    </source>
</evidence>
<protein>
    <submittedName>
        <fullName evidence="3">Tripartite tricarboxylate transporter TctB family protein</fullName>
    </submittedName>
</protein>
<dbReference type="RefSeq" id="WP_209353073.1">
    <property type="nucleotide sequence ID" value="NZ_JAGIYZ010000018.1"/>
</dbReference>
<accession>A0ABS4AWF4</accession>
<gene>
    <name evidence="3" type="ORF">J5Y09_17285</name>
</gene>
<evidence type="ECO:0000259" key="2">
    <source>
        <dbReference type="Pfam" id="PF07331"/>
    </source>
</evidence>
<feature type="domain" description="DUF1468" evidence="2">
    <location>
        <begin position="11"/>
        <end position="150"/>
    </location>
</feature>
<feature type="transmembrane region" description="Helical" evidence="1">
    <location>
        <begin position="85"/>
        <end position="111"/>
    </location>
</feature>
<evidence type="ECO:0000313" key="3">
    <source>
        <dbReference type="EMBL" id="MBP0465684.1"/>
    </source>
</evidence>
<feature type="transmembrane region" description="Helical" evidence="1">
    <location>
        <begin position="12"/>
        <end position="31"/>
    </location>
</feature>
<dbReference type="Proteomes" id="UP000680815">
    <property type="component" value="Unassembled WGS sequence"/>
</dbReference>
<reference evidence="3 4" key="1">
    <citation type="submission" date="2021-03" db="EMBL/GenBank/DDBJ databases">
        <authorList>
            <person name="So Y."/>
        </authorList>
    </citation>
    <scope>NUCLEOTIDE SEQUENCE [LARGE SCALE GENOMIC DNA]</scope>
    <source>
        <strain evidence="3 4">PWR1</strain>
    </source>
</reference>
<keyword evidence="1" id="KW-1133">Transmembrane helix</keyword>
<keyword evidence="4" id="KW-1185">Reference proteome</keyword>
<keyword evidence="1" id="KW-0812">Transmembrane</keyword>
<sequence>MRRGADAADVAAGVFVLGLGGVALWAAAAIPTSPLYAQVGPKVVPYGVAAALVVLGGLLLASALRGGWSADIAEVAEAGPPNLLSLGWLVGGLVLNLVLIGPLGFALSAAIQFVCTARAFGSRTPARDAAIALAVSLGAFFLFVEALGVNIGAGLLEGAILRAMGREVM</sequence>
<feature type="transmembrane region" description="Helical" evidence="1">
    <location>
        <begin position="131"/>
        <end position="156"/>
    </location>
</feature>
<proteinExistence type="predicted"/>
<dbReference type="InterPro" id="IPR009936">
    <property type="entry name" value="DUF1468"/>
</dbReference>
<evidence type="ECO:0000256" key="1">
    <source>
        <dbReference type="SAM" id="Phobius"/>
    </source>
</evidence>
<feature type="transmembrane region" description="Helical" evidence="1">
    <location>
        <begin position="43"/>
        <end position="64"/>
    </location>
</feature>
<name>A0ABS4AWF4_9PROT</name>
<organism evidence="3 4">
    <name type="scientific">Roseomonas nitratireducens</name>
    <dbReference type="NCBI Taxonomy" id="2820810"/>
    <lineage>
        <taxon>Bacteria</taxon>
        <taxon>Pseudomonadati</taxon>
        <taxon>Pseudomonadota</taxon>
        <taxon>Alphaproteobacteria</taxon>
        <taxon>Acetobacterales</taxon>
        <taxon>Roseomonadaceae</taxon>
        <taxon>Roseomonas</taxon>
    </lineage>
</organism>